<dbReference type="EMBL" id="BOQP01000052">
    <property type="protein sequence ID" value="GIM82851.1"/>
    <property type="molecule type" value="Genomic_DNA"/>
</dbReference>
<keyword evidence="4" id="KW-1185">Reference proteome</keyword>
<protein>
    <submittedName>
        <fullName evidence="3">Uncharacterized protein</fullName>
    </submittedName>
</protein>
<feature type="region of interest" description="Disordered" evidence="1">
    <location>
        <begin position="1"/>
        <end position="20"/>
    </location>
</feature>
<sequence length="157" mass="15974">MLIDSAISPSDKAATSSNRIRPRRAADSALTTTIACSVPVFLIGGLAVQTDDELKFSPAGLGLAVPAYFGAGALASVPITIAAATRSLWTLIAILARHGIDRRMAVGFRGGCSGPLSLGAVASGAGHPTMWTVAAEAMLGAAALMVVGSRMLRNRRG</sequence>
<feature type="transmembrane region" description="Helical" evidence="2">
    <location>
        <begin position="106"/>
        <end position="125"/>
    </location>
</feature>
<keyword evidence="2" id="KW-0472">Membrane</keyword>
<keyword evidence="2" id="KW-1133">Transmembrane helix</keyword>
<evidence type="ECO:0000313" key="4">
    <source>
        <dbReference type="Proteomes" id="UP000680865"/>
    </source>
</evidence>
<dbReference type="AlphaFoldDB" id="A0A919T2U1"/>
<dbReference type="RefSeq" id="WP_213002709.1">
    <property type="nucleotide sequence ID" value="NZ_BAAATW010000006.1"/>
</dbReference>
<evidence type="ECO:0000256" key="1">
    <source>
        <dbReference type="SAM" id="MobiDB-lite"/>
    </source>
</evidence>
<reference evidence="3" key="1">
    <citation type="submission" date="2021-03" db="EMBL/GenBank/DDBJ databases">
        <title>Whole genome shotgun sequence of Actinoplanes consettensis NBRC 14913.</title>
        <authorList>
            <person name="Komaki H."/>
            <person name="Tamura T."/>
        </authorList>
    </citation>
    <scope>NUCLEOTIDE SEQUENCE</scope>
    <source>
        <strain evidence="3">NBRC 14913</strain>
    </source>
</reference>
<comment type="caution">
    <text evidence="3">The sequence shown here is derived from an EMBL/GenBank/DDBJ whole genome shotgun (WGS) entry which is preliminary data.</text>
</comment>
<feature type="transmembrane region" description="Helical" evidence="2">
    <location>
        <begin position="29"/>
        <end position="48"/>
    </location>
</feature>
<gene>
    <name evidence="3" type="ORF">Aco04nite_83590</name>
</gene>
<feature type="transmembrane region" description="Helical" evidence="2">
    <location>
        <begin position="131"/>
        <end position="152"/>
    </location>
</feature>
<organism evidence="3 4">
    <name type="scientific">Winogradskya consettensis</name>
    <dbReference type="NCBI Taxonomy" id="113560"/>
    <lineage>
        <taxon>Bacteria</taxon>
        <taxon>Bacillati</taxon>
        <taxon>Actinomycetota</taxon>
        <taxon>Actinomycetes</taxon>
        <taxon>Micromonosporales</taxon>
        <taxon>Micromonosporaceae</taxon>
        <taxon>Winogradskya</taxon>
    </lineage>
</organism>
<keyword evidence="2" id="KW-0812">Transmembrane</keyword>
<dbReference type="Proteomes" id="UP000680865">
    <property type="component" value="Unassembled WGS sequence"/>
</dbReference>
<evidence type="ECO:0000313" key="3">
    <source>
        <dbReference type="EMBL" id="GIM82851.1"/>
    </source>
</evidence>
<proteinExistence type="predicted"/>
<feature type="transmembrane region" description="Helical" evidence="2">
    <location>
        <begin position="68"/>
        <end position="94"/>
    </location>
</feature>
<evidence type="ECO:0000256" key="2">
    <source>
        <dbReference type="SAM" id="Phobius"/>
    </source>
</evidence>
<name>A0A919T2U1_9ACTN</name>
<accession>A0A919T2U1</accession>